<dbReference type="Proteomes" id="UP000426246">
    <property type="component" value="Chromosome"/>
</dbReference>
<keyword evidence="3" id="KW-0560">Oxidoreductase</keyword>
<protein>
    <submittedName>
        <fullName evidence="7">L-threonine dehydrogenase</fullName>
    </submittedName>
</protein>
<keyword evidence="1 4" id="KW-0479">Metal-binding</keyword>
<organism evidence="7 8">
    <name type="scientific">Paenibacillus psychroresistens</name>
    <dbReference type="NCBI Taxonomy" id="1778678"/>
    <lineage>
        <taxon>Bacteria</taxon>
        <taxon>Bacillati</taxon>
        <taxon>Bacillota</taxon>
        <taxon>Bacilli</taxon>
        <taxon>Bacillales</taxon>
        <taxon>Paenibacillaceae</taxon>
        <taxon>Paenibacillus</taxon>
    </lineage>
</organism>
<dbReference type="InterPro" id="IPR036291">
    <property type="entry name" value="NAD(P)-bd_dom_sf"/>
</dbReference>
<evidence type="ECO:0000259" key="5">
    <source>
        <dbReference type="Pfam" id="PF00107"/>
    </source>
</evidence>
<name>A0A6B8RGQ1_9BACL</name>
<dbReference type="GO" id="GO:0016491">
    <property type="term" value="F:oxidoreductase activity"/>
    <property type="evidence" value="ECO:0007669"/>
    <property type="project" value="UniProtKB-KW"/>
</dbReference>
<sequence length="340" mass="36707">MKVTSAYIKAPWQCELRTLELPEIPPHGEVLIRVEACGICGSDLFALEEKAKDWQAFGHEVAGVIEQVGSGCEQLTIGQKVVLETSGFCGRCELCRNGRVELCRKAPHFWGGAALGFSDHMIVPAACVVPYEGLSPELACLAEPAGVSMDMVLTADIKLGSKVCIIGPGPIGLMAIPLALRSGAIEVVCIGRSHNEKRLEIASQLGANVVKVDGSLSERIELHGKFDRVLTTAPVQKLPEALQLLDFGGIISYIGFGVGDTTVAFDANDFHVRKLQLRSSYASPGIYLPQALEFLKAGIIPGDKIISHIMELEQIGEAINLYQNEKETTLKIVIRPTFSE</sequence>
<dbReference type="AlphaFoldDB" id="A0A6B8RGQ1"/>
<evidence type="ECO:0000256" key="2">
    <source>
        <dbReference type="ARBA" id="ARBA00022833"/>
    </source>
</evidence>
<comment type="similarity">
    <text evidence="4">Belongs to the zinc-containing alcohol dehydrogenase family.</text>
</comment>
<evidence type="ECO:0000256" key="4">
    <source>
        <dbReference type="RuleBase" id="RU361277"/>
    </source>
</evidence>
<proteinExistence type="inferred from homology"/>
<dbReference type="InterPro" id="IPR050129">
    <property type="entry name" value="Zn_alcohol_dh"/>
</dbReference>
<accession>A0A6B8RGQ1</accession>
<dbReference type="SUPFAM" id="SSF51735">
    <property type="entry name" value="NAD(P)-binding Rossmann-fold domains"/>
    <property type="match status" value="1"/>
</dbReference>
<evidence type="ECO:0000313" key="7">
    <source>
        <dbReference type="EMBL" id="QGQ94712.1"/>
    </source>
</evidence>
<evidence type="ECO:0000313" key="8">
    <source>
        <dbReference type="Proteomes" id="UP000426246"/>
    </source>
</evidence>
<dbReference type="Gene3D" id="3.40.50.720">
    <property type="entry name" value="NAD(P)-binding Rossmann-like Domain"/>
    <property type="match status" value="1"/>
</dbReference>
<dbReference type="PROSITE" id="PS00059">
    <property type="entry name" value="ADH_ZINC"/>
    <property type="match status" value="1"/>
</dbReference>
<dbReference type="PANTHER" id="PTHR43401:SF2">
    <property type="entry name" value="L-THREONINE 3-DEHYDROGENASE"/>
    <property type="match status" value="1"/>
</dbReference>
<dbReference type="Pfam" id="PF08240">
    <property type="entry name" value="ADH_N"/>
    <property type="match status" value="1"/>
</dbReference>
<feature type="domain" description="Alcohol dehydrogenase-like N-terminal" evidence="6">
    <location>
        <begin position="27"/>
        <end position="131"/>
    </location>
</feature>
<evidence type="ECO:0000256" key="3">
    <source>
        <dbReference type="ARBA" id="ARBA00023002"/>
    </source>
</evidence>
<dbReference type="KEGG" id="ppsc:EHS13_07335"/>
<dbReference type="OrthoDB" id="9777057at2"/>
<comment type="cofactor">
    <cofactor evidence="4">
        <name>Zn(2+)</name>
        <dbReference type="ChEBI" id="CHEBI:29105"/>
    </cofactor>
</comment>
<keyword evidence="8" id="KW-1185">Reference proteome</keyword>
<dbReference type="InterPro" id="IPR013154">
    <property type="entry name" value="ADH-like_N"/>
</dbReference>
<reference evidence="8" key="1">
    <citation type="submission" date="2018-11" db="EMBL/GenBank/DDBJ databases">
        <title>Complete genome sequence of Paenibacillus sp. ML311-T8.</title>
        <authorList>
            <person name="Nam Y.-D."/>
            <person name="Kang J."/>
            <person name="Chung W.-H."/>
            <person name="Park Y.S."/>
        </authorList>
    </citation>
    <scope>NUCLEOTIDE SEQUENCE [LARGE SCALE GENOMIC DNA]</scope>
    <source>
        <strain evidence="8">ML311-T8</strain>
    </source>
</reference>
<keyword evidence="2 4" id="KW-0862">Zinc</keyword>
<dbReference type="Gene3D" id="3.90.180.10">
    <property type="entry name" value="Medium-chain alcohol dehydrogenases, catalytic domain"/>
    <property type="match status" value="1"/>
</dbReference>
<dbReference type="PANTHER" id="PTHR43401">
    <property type="entry name" value="L-THREONINE 3-DEHYDROGENASE"/>
    <property type="match status" value="1"/>
</dbReference>
<dbReference type="InterPro" id="IPR002328">
    <property type="entry name" value="ADH_Zn_CS"/>
</dbReference>
<dbReference type="InterPro" id="IPR013149">
    <property type="entry name" value="ADH-like_C"/>
</dbReference>
<dbReference type="Pfam" id="PF00107">
    <property type="entry name" value="ADH_zinc_N"/>
    <property type="match status" value="1"/>
</dbReference>
<feature type="domain" description="Alcohol dehydrogenase-like C-terminal" evidence="5">
    <location>
        <begin position="170"/>
        <end position="295"/>
    </location>
</feature>
<dbReference type="GO" id="GO:0008270">
    <property type="term" value="F:zinc ion binding"/>
    <property type="evidence" value="ECO:0007669"/>
    <property type="project" value="InterPro"/>
</dbReference>
<dbReference type="SUPFAM" id="SSF50129">
    <property type="entry name" value="GroES-like"/>
    <property type="match status" value="1"/>
</dbReference>
<gene>
    <name evidence="7" type="ORF">EHS13_07335</name>
</gene>
<evidence type="ECO:0000259" key="6">
    <source>
        <dbReference type="Pfam" id="PF08240"/>
    </source>
</evidence>
<dbReference type="InterPro" id="IPR011032">
    <property type="entry name" value="GroES-like_sf"/>
</dbReference>
<dbReference type="EMBL" id="CP034235">
    <property type="protein sequence ID" value="QGQ94712.1"/>
    <property type="molecule type" value="Genomic_DNA"/>
</dbReference>
<dbReference type="RefSeq" id="WP_155699718.1">
    <property type="nucleotide sequence ID" value="NZ_CP034235.1"/>
</dbReference>
<evidence type="ECO:0000256" key="1">
    <source>
        <dbReference type="ARBA" id="ARBA00022723"/>
    </source>
</evidence>